<organism evidence="9 10">
    <name type="scientific">Metarhizium rileyi (strain RCEF 4871)</name>
    <name type="common">Nomuraea rileyi</name>
    <dbReference type="NCBI Taxonomy" id="1649241"/>
    <lineage>
        <taxon>Eukaryota</taxon>
        <taxon>Fungi</taxon>
        <taxon>Dikarya</taxon>
        <taxon>Ascomycota</taxon>
        <taxon>Pezizomycotina</taxon>
        <taxon>Sordariomycetes</taxon>
        <taxon>Hypocreomycetidae</taxon>
        <taxon>Hypocreales</taxon>
        <taxon>Clavicipitaceae</taxon>
        <taxon>Metarhizium</taxon>
    </lineage>
</organism>
<dbReference type="EMBL" id="AZHC01000008">
    <property type="protein sequence ID" value="OAA45428.1"/>
    <property type="molecule type" value="Genomic_DNA"/>
</dbReference>
<comment type="caution">
    <text evidence="9">The sequence shown here is derived from an EMBL/GenBank/DDBJ whole genome shotgun (WGS) entry which is preliminary data.</text>
</comment>
<keyword evidence="6 9" id="KW-0503">Monooxygenase</keyword>
<name>A0A162JK41_METRR</name>
<keyword evidence="6 9" id="KW-0560">Oxidoreductase</keyword>
<feature type="binding site" description="axial binding residue" evidence="7">
    <location>
        <position position="646"/>
    </location>
    <ligand>
        <name>heme</name>
        <dbReference type="ChEBI" id="CHEBI:30413"/>
    </ligand>
    <ligandPart>
        <name>Fe</name>
        <dbReference type="ChEBI" id="CHEBI:18248"/>
    </ligandPart>
</feature>
<evidence type="ECO:0000256" key="6">
    <source>
        <dbReference type="ARBA" id="ARBA00023033"/>
    </source>
</evidence>
<dbReference type="STRING" id="1081105.A0A162JK41"/>
<keyword evidence="8" id="KW-0472">Membrane</keyword>
<evidence type="ECO:0000256" key="5">
    <source>
        <dbReference type="ARBA" id="ARBA00023004"/>
    </source>
</evidence>
<proteinExistence type="inferred from homology"/>
<evidence type="ECO:0000313" key="10">
    <source>
        <dbReference type="Proteomes" id="UP000243498"/>
    </source>
</evidence>
<dbReference type="InterPro" id="IPR002403">
    <property type="entry name" value="Cyt_P450_E_grp-IV"/>
</dbReference>
<dbReference type="InterPro" id="IPR017972">
    <property type="entry name" value="Cyt_P450_CS"/>
</dbReference>
<keyword evidence="10" id="KW-1185">Reference proteome</keyword>
<evidence type="ECO:0000256" key="8">
    <source>
        <dbReference type="SAM" id="Phobius"/>
    </source>
</evidence>
<dbReference type="Pfam" id="PF00067">
    <property type="entry name" value="p450"/>
    <property type="match status" value="2"/>
</dbReference>
<keyword evidence="8" id="KW-1133">Transmembrane helix</keyword>
<keyword evidence="8" id="KW-0812">Transmembrane</keyword>
<protein>
    <submittedName>
        <fullName evidence="9">Cytochrome P450 monooxygenase</fullName>
    </submittedName>
</protein>
<dbReference type="OrthoDB" id="1470350at2759"/>
<comment type="similarity">
    <text evidence="2">Belongs to the cytochrome P450 family.</text>
</comment>
<dbReference type="OMA" id="ATLDMIC"/>
<dbReference type="Proteomes" id="UP000243498">
    <property type="component" value="Unassembled WGS sequence"/>
</dbReference>
<evidence type="ECO:0000256" key="2">
    <source>
        <dbReference type="ARBA" id="ARBA00010617"/>
    </source>
</evidence>
<keyword evidence="5 7" id="KW-0408">Iron</keyword>
<dbReference type="GO" id="GO:0020037">
    <property type="term" value="F:heme binding"/>
    <property type="evidence" value="ECO:0007669"/>
    <property type="project" value="InterPro"/>
</dbReference>
<dbReference type="GO" id="GO:0016705">
    <property type="term" value="F:oxidoreductase activity, acting on paired donors, with incorporation or reduction of molecular oxygen"/>
    <property type="evidence" value="ECO:0007669"/>
    <property type="project" value="InterPro"/>
</dbReference>
<dbReference type="PRINTS" id="PR00385">
    <property type="entry name" value="P450"/>
</dbReference>
<dbReference type="AlphaFoldDB" id="A0A162JK41"/>
<dbReference type="PROSITE" id="PS00086">
    <property type="entry name" value="CYTOCHROME_P450"/>
    <property type="match status" value="1"/>
</dbReference>
<feature type="transmembrane region" description="Helical" evidence="8">
    <location>
        <begin position="134"/>
        <end position="154"/>
    </location>
</feature>
<evidence type="ECO:0000256" key="3">
    <source>
        <dbReference type="ARBA" id="ARBA00022617"/>
    </source>
</evidence>
<dbReference type="PRINTS" id="PR00465">
    <property type="entry name" value="EP450IV"/>
</dbReference>
<dbReference type="InterPro" id="IPR001128">
    <property type="entry name" value="Cyt_P450"/>
</dbReference>
<keyword evidence="3 7" id="KW-0349">Heme</keyword>
<dbReference type="PANTHER" id="PTHR24305">
    <property type="entry name" value="CYTOCHROME P450"/>
    <property type="match status" value="1"/>
</dbReference>
<gene>
    <name evidence="9" type="ORF">NOR_03217</name>
</gene>
<comment type="cofactor">
    <cofactor evidence="1 7">
        <name>heme</name>
        <dbReference type="ChEBI" id="CHEBI:30413"/>
    </cofactor>
</comment>
<keyword evidence="4 7" id="KW-0479">Metal-binding</keyword>
<evidence type="ECO:0000256" key="1">
    <source>
        <dbReference type="ARBA" id="ARBA00001971"/>
    </source>
</evidence>
<dbReference type="Gene3D" id="1.10.630.10">
    <property type="entry name" value="Cytochrome P450"/>
    <property type="match status" value="1"/>
</dbReference>
<dbReference type="GO" id="GO:0005506">
    <property type="term" value="F:iron ion binding"/>
    <property type="evidence" value="ECO:0007669"/>
    <property type="project" value="InterPro"/>
</dbReference>
<dbReference type="PANTHER" id="PTHR24305:SF232">
    <property type="entry name" value="P450, PUTATIVE (EUROFUNG)-RELATED"/>
    <property type="match status" value="1"/>
</dbReference>
<sequence>MDLRASYRQHIVKPSSSLDPFLVLPLLAIGRDNKPVGDGVSPTNLTSPLCILGSRAIALVLLNLPFDCKANAADRHIRQMFSILPGSWRTTLKAPEILGRFGPLCLTYMLDKNCLESKSVVFAMHLDGDTFIRYIVNVAVLKGILATLIIYLTYCTLRRRPIPDIPHNQDAAGRVFGDLKSMGAAKYRRQWIWSQPRDHGSVISQILFPFQRPIVIVSDYRETIEICSRRAKEFDRGNRNKECIGIVAPNFHFTMESRDPRLRYHRELLKDLMTPWFLQKIATPRVYENAVALVGLWKLKESKARGRAFPANHDLYLSTQDAICAVAFGMDQQMSAIGQQTRHIERLLPLWPGVAVESVRFPSVPVDAYVESILDIPEMVAIAQKSTFPALSQRLALLHPKHARAHWNRRALIRKQTERALRRMSSLGEKYTPQSALDHLLHREKMVSSRLGRNPDFFSPIIRDEILGYLLGGHDTTATVLSWWTKHMQCFQHVQFRLRQSLHQAYPEAVKERRSPTAEEIASLSVPYLDAVVEESLRIASVVALISRTTTCDTHILGHKIPKGTNVLLTLTGPSITQAAIEVPESRRTSACRETKDRIPPWGDDIEEYKPERWLKIESGENGEEMEVFDPHAGPNLAFSTGLRQCFGKKLALLQLKTTMVLLVWDFDFQEVDDSLSGWDITERLVNLPKNCHVKLKRKRRSEEDKEVALM</sequence>
<dbReference type="SUPFAM" id="SSF48264">
    <property type="entry name" value="Cytochrome P450"/>
    <property type="match status" value="1"/>
</dbReference>
<accession>A0A162JK41</accession>
<dbReference type="InterPro" id="IPR050121">
    <property type="entry name" value="Cytochrome_P450_monoxygenase"/>
</dbReference>
<evidence type="ECO:0000313" key="9">
    <source>
        <dbReference type="EMBL" id="OAA45428.1"/>
    </source>
</evidence>
<evidence type="ECO:0000256" key="7">
    <source>
        <dbReference type="PIRSR" id="PIRSR602403-1"/>
    </source>
</evidence>
<evidence type="ECO:0000256" key="4">
    <source>
        <dbReference type="ARBA" id="ARBA00022723"/>
    </source>
</evidence>
<reference evidence="9 10" key="1">
    <citation type="journal article" date="2016" name="Genome Biol. Evol.">
        <title>Divergent and convergent evolution of fungal pathogenicity.</title>
        <authorList>
            <person name="Shang Y."/>
            <person name="Xiao G."/>
            <person name="Zheng P."/>
            <person name="Cen K."/>
            <person name="Zhan S."/>
            <person name="Wang C."/>
        </authorList>
    </citation>
    <scope>NUCLEOTIDE SEQUENCE [LARGE SCALE GENOMIC DNA]</scope>
    <source>
        <strain evidence="9 10">RCEF 4871</strain>
    </source>
</reference>
<dbReference type="InterPro" id="IPR036396">
    <property type="entry name" value="Cyt_P450_sf"/>
</dbReference>
<dbReference type="GO" id="GO:0004497">
    <property type="term" value="F:monooxygenase activity"/>
    <property type="evidence" value="ECO:0007669"/>
    <property type="project" value="UniProtKB-KW"/>
</dbReference>